<dbReference type="PANTHER" id="PTHR46609">
    <property type="entry name" value="EXONUCLEASE, PHAGE-TYPE/RECB, C-TERMINAL DOMAIN-CONTAINING PROTEIN"/>
    <property type="match status" value="1"/>
</dbReference>
<evidence type="ECO:0000313" key="2">
    <source>
        <dbReference type="EMBL" id="EAL62798.2"/>
    </source>
</evidence>
<evidence type="ECO:0000259" key="1">
    <source>
        <dbReference type="Pfam" id="PF09588"/>
    </source>
</evidence>
<dbReference type="HOGENOM" id="CLU_1672528_0_0_1"/>
<dbReference type="dictyBase" id="DDB_G0295759"/>
<dbReference type="GO" id="GO:0004527">
    <property type="term" value="F:exonuclease activity"/>
    <property type="evidence" value="ECO:0007669"/>
    <property type="project" value="UniProtKB-KW"/>
</dbReference>
<comment type="caution">
    <text evidence="2">The sequence shown here is derived from an EMBL/GenBank/DDBJ whole genome shotgun (WGS) entry which is preliminary data.</text>
</comment>
<dbReference type="GeneID" id="8627065"/>
<dbReference type="InterPro" id="IPR051703">
    <property type="entry name" value="NF-kappa-B_Signaling_Reg"/>
</dbReference>
<dbReference type="AlphaFoldDB" id="Q54HQ6"/>
<keyword evidence="2" id="KW-0269">Exonuclease</keyword>
<dbReference type="InterPro" id="IPR011335">
    <property type="entry name" value="Restrct_endonuc-II-like"/>
</dbReference>
<keyword evidence="2" id="KW-0378">Hydrolase</keyword>
<organism evidence="2 3">
    <name type="scientific">Dictyostelium discoideum</name>
    <name type="common">Social amoeba</name>
    <dbReference type="NCBI Taxonomy" id="44689"/>
    <lineage>
        <taxon>Eukaryota</taxon>
        <taxon>Amoebozoa</taxon>
        <taxon>Evosea</taxon>
        <taxon>Eumycetozoa</taxon>
        <taxon>Dictyostelia</taxon>
        <taxon>Dictyosteliales</taxon>
        <taxon>Dictyosteliaceae</taxon>
        <taxon>Dictyostelium</taxon>
    </lineage>
</organism>
<dbReference type="Pfam" id="PF09588">
    <property type="entry name" value="YqaJ"/>
    <property type="match status" value="1"/>
</dbReference>
<dbReference type="GO" id="GO:0006281">
    <property type="term" value="P:DNA repair"/>
    <property type="evidence" value="ECO:0007669"/>
    <property type="project" value="UniProtKB-ARBA"/>
</dbReference>
<dbReference type="Gene3D" id="3.90.320.10">
    <property type="match status" value="1"/>
</dbReference>
<dbReference type="KEGG" id="ddi:DDB_G0295759"/>
<dbReference type="Proteomes" id="UP000002195">
    <property type="component" value="Unassembled WGS sequence"/>
</dbReference>
<dbReference type="RefSeq" id="XP_636305.2">
    <property type="nucleotide sequence ID" value="XM_631213.2"/>
</dbReference>
<dbReference type="PhylomeDB" id="Q54HQ6"/>
<keyword evidence="3" id="KW-1185">Reference proteome</keyword>
<feature type="domain" description="YqaJ viral recombinase" evidence="1">
    <location>
        <begin position="38"/>
        <end position="131"/>
    </location>
</feature>
<accession>Q54HQ6</accession>
<dbReference type="SUPFAM" id="SSF52980">
    <property type="entry name" value="Restriction endonuclease-like"/>
    <property type="match status" value="1"/>
</dbReference>
<reference evidence="2 3" key="1">
    <citation type="journal article" date="2005" name="Nature">
        <title>The genome of the social amoeba Dictyostelium discoideum.</title>
        <authorList>
            <consortium name="The Dictyostelium discoideum Sequencing Consortium"/>
            <person name="Eichinger L."/>
            <person name="Pachebat J.A."/>
            <person name="Glockner G."/>
            <person name="Rajandream M.A."/>
            <person name="Sucgang R."/>
            <person name="Berriman M."/>
            <person name="Song J."/>
            <person name="Olsen R."/>
            <person name="Szafranski K."/>
            <person name="Xu Q."/>
            <person name="Tunggal B."/>
            <person name="Kummerfeld S."/>
            <person name="Madera M."/>
            <person name="Konfortov B.A."/>
            <person name="Rivero F."/>
            <person name="Bankier A.T."/>
            <person name="Lehmann R."/>
            <person name="Hamlin N."/>
            <person name="Davies R."/>
            <person name="Gaudet P."/>
            <person name="Fey P."/>
            <person name="Pilcher K."/>
            <person name="Chen G."/>
            <person name="Saunders D."/>
            <person name="Sodergren E."/>
            <person name="Davis P."/>
            <person name="Kerhornou A."/>
            <person name="Nie X."/>
            <person name="Hall N."/>
            <person name="Anjard C."/>
            <person name="Hemphill L."/>
            <person name="Bason N."/>
            <person name="Farbrother P."/>
            <person name="Desany B."/>
            <person name="Just E."/>
            <person name="Morio T."/>
            <person name="Rost R."/>
            <person name="Churcher C."/>
            <person name="Cooper J."/>
            <person name="Haydock S."/>
            <person name="van Driessche N."/>
            <person name="Cronin A."/>
            <person name="Goodhead I."/>
            <person name="Muzny D."/>
            <person name="Mourier T."/>
            <person name="Pain A."/>
            <person name="Lu M."/>
            <person name="Harper D."/>
            <person name="Lindsay R."/>
            <person name="Hauser H."/>
            <person name="James K."/>
            <person name="Quiles M."/>
            <person name="Madan Babu M."/>
            <person name="Saito T."/>
            <person name="Buchrieser C."/>
            <person name="Wardroper A."/>
            <person name="Felder M."/>
            <person name="Thangavelu M."/>
            <person name="Johnson D."/>
            <person name="Knights A."/>
            <person name="Loulseged H."/>
            <person name="Mungall K."/>
            <person name="Oliver K."/>
            <person name="Price C."/>
            <person name="Quail M.A."/>
            <person name="Urushihara H."/>
            <person name="Hernandez J."/>
            <person name="Rabbinowitsch E."/>
            <person name="Steffen D."/>
            <person name="Sanders M."/>
            <person name="Ma J."/>
            <person name="Kohara Y."/>
            <person name="Sharp S."/>
            <person name="Simmonds M."/>
            <person name="Spiegler S."/>
            <person name="Tivey A."/>
            <person name="Sugano S."/>
            <person name="White B."/>
            <person name="Walker D."/>
            <person name="Woodward J."/>
            <person name="Winckler T."/>
            <person name="Tanaka Y."/>
            <person name="Shaulsky G."/>
            <person name="Schleicher M."/>
            <person name="Weinstock G."/>
            <person name="Rosenthal A."/>
            <person name="Cox E.C."/>
            <person name="Chisholm R.L."/>
            <person name="Gibbs R."/>
            <person name="Loomis W.F."/>
            <person name="Platzer M."/>
            <person name="Kay R.R."/>
            <person name="Williams J."/>
            <person name="Dear P.H."/>
            <person name="Noegel A.A."/>
            <person name="Barrell B."/>
            <person name="Kuspa A."/>
        </authorList>
    </citation>
    <scope>NUCLEOTIDE SEQUENCE [LARGE SCALE GENOMIC DNA]</scope>
    <source>
        <strain evidence="2 3">AX4</strain>
    </source>
</reference>
<keyword evidence="2" id="KW-0540">Nuclease</keyword>
<proteinExistence type="predicted"/>
<dbReference type="InterPro" id="IPR011604">
    <property type="entry name" value="PDDEXK-like_dom_sf"/>
</dbReference>
<dbReference type="InterPro" id="IPR019080">
    <property type="entry name" value="YqaJ_viral_recombinase"/>
</dbReference>
<dbReference type="VEuPathDB" id="AmoebaDB:DDB_G0295759"/>
<dbReference type="EMBL" id="AAFI02000136">
    <property type="protein sequence ID" value="EAL62798.2"/>
    <property type="molecule type" value="Genomic_DNA"/>
</dbReference>
<protein>
    <submittedName>
        <fullName evidence="2">Exonuclease, phage-type/RecB, C-terminal domain-containing protein</fullName>
    </submittedName>
</protein>
<evidence type="ECO:0000313" key="3">
    <source>
        <dbReference type="Proteomes" id="UP000002195"/>
    </source>
</evidence>
<name>Q54HQ6_DICDI</name>
<dbReference type="PaxDb" id="44689-DDB0252709"/>
<sequence>MIFKSLAVCKNTTPYKTDVSMKIWYKELKNGKKQERTAAIGIDPYTSQHDLKLILAKKKTPFFSDYCKKAMEHGKSQEPIAREFYFNELETSIIEKGIFPLPGDKRIGCSPDGVIYTTVPGKDGVLQVKELLKYHPKKVFLFFIVFVINHIVKKIIKK</sequence>
<dbReference type="PANTHER" id="PTHR46609:SF6">
    <property type="entry name" value="EXONUCLEASE, PHAGE-TYPE_RECB, C-TERMINAL DOMAIN-CONTAINING PROTEIN-RELATED"/>
    <property type="match status" value="1"/>
</dbReference>
<gene>
    <name evidence="2" type="ORF">DDB_G0295759</name>
</gene>
<dbReference type="InParanoid" id="Q54HQ6"/>
<dbReference type="eggNOG" id="ENOG502RIGN">
    <property type="taxonomic scope" value="Eukaryota"/>
</dbReference>